<gene>
    <name evidence="7" type="ORF">CCR75_000190</name>
</gene>
<name>A0A976IFY4_BRELC</name>
<dbReference type="GO" id="GO:0016705">
    <property type="term" value="F:oxidoreductase activity, acting on paired donors, with incorporation or reduction of molecular oxygen"/>
    <property type="evidence" value="ECO:0007669"/>
    <property type="project" value="InterPro"/>
</dbReference>
<dbReference type="PANTHER" id="PTHR24296">
    <property type="entry name" value="CYTOCHROME P450"/>
    <property type="match status" value="1"/>
</dbReference>
<evidence type="ECO:0000313" key="8">
    <source>
        <dbReference type="Proteomes" id="UP000294530"/>
    </source>
</evidence>
<dbReference type="Gene3D" id="1.10.630.10">
    <property type="entry name" value="Cytochrome P450"/>
    <property type="match status" value="1"/>
</dbReference>
<dbReference type="Pfam" id="PF00067">
    <property type="entry name" value="p450"/>
    <property type="match status" value="1"/>
</dbReference>
<dbReference type="Proteomes" id="UP000294530">
    <property type="component" value="Unassembled WGS sequence"/>
</dbReference>
<dbReference type="PROSITE" id="PS00086">
    <property type="entry name" value="CYTOCHROME_P450"/>
    <property type="match status" value="1"/>
</dbReference>
<dbReference type="EMBL" id="SHOA02000010">
    <property type="protein sequence ID" value="TDH70244.1"/>
    <property type="molecule type" value="Genomic_DNA"/>
</dbReference>
<proteinExistence type="inferred from homology"/>
<keyword evidence="2 5" id="KW-0479">Metal-binding</keyword>
<keyword evidence="3 6" id="KW-0560">Oxidoreductase</keyword>
<evidence type="ECO:0000256" key="6">
    <source>
        <dbReference type="RuleBase" id="RU000461"/>
    </source>
</evidence>
<organism evidence="7 8">
    <name type="scientific">Bremia lactucae</name>
    <name type="common">Lettuce downy mildew</name>
    <dbReference type="NCBI Taxonomy" id="4779"/>
    <lineage>
        <taxon>Eukaryota</taxon>
        <taxon>Sar</taxon>
        <taxon>Stramenopiles</taxon>
        <taxon>Oomycota</taxon>
        <taxon>Peronosporomycetes</taxon>
        <taxon>Peronosporales</taxon>
        <taxon>Peronosporaceae</taxon>
        <taxon>Bremia</taxon>
    </lineage>
</organism>
<dbReference type="OrthoDB" id="1470350at2759"/>
<dbReference type="KEGG" id="blac:94343969"/>
<dbReference type="InterPro" id="IPR001128">
    <property type="entry name" value="Cyt_P450"/>
</dbReference>
<reference evidence="7 8" key="1">
    <citation type="journal article" date="2021" name="Genome Biol.">
        <title>AFLAP: assembly-free linkage analysis pipeline using k-mers from genome sequencing data.</title>
        <authorList>
            <person name="Fletcher K."/>
            <person name="Zhang L."/>
            <person name="Gil J."/>
            <person name="Han R."/>
            <person name="Cavanaugh K."/>
            <person name="Michelmore R."/>
        </authorList>
    </citation>
    <scope>NUCLEOTIDE SEQUENCE [LARGE SCALE GENOMIC DNA]</scope>
    <source>
        <strain evidence="7 8">SF5</strain>
    </source>
</reference>
<keyword evidence="8" id="KW-1185">Reference proteome</keyword>
<evidence type="ECO:0000256" key="1">
    <source>
        <dbReference type="ARBA" id="ARBA00010617"/>
    </source>
</evidence>
<dbReference type="PRINTS" id="PR00385">
    <property type="entry name" value="P450"/>
</dbReference>
<evidence type="ECO:0000313" key="7">
    <source>
        <dbReference type="EMBL" id="TDH70244.1"/>
    </source>
</evidence>
<keyword evidence="4 5" id="KW-0408">Iron</keyword>
<protein>
    <recommendedName>
        <fullName evidence="9">Cytochrome P450</fullName>
    </recommendedName>
</protein>
<dbReference type="GeneID" id="94343969"/>
<sequence length="547" mass="62161">MKSVSDLISNPTHVAISASTAVAVSLLLSLLLNHSKSTKTLQSRKVPPMPSTTLPILKNLLDIHHSVDRFHDWVYEQAKAFDFRPWMYHIPGRPETIVLTSPDSIEDVLSTQGAIFLRGPMGQYLSYDLFGKGLIIADGEQWHYHRKIASHLFTMQRTKDIMETIVVEKLHVLLDVLATYRARHEPFSLKTEFHHFSMDIITKIGLGVELHTLRDSPTRDSDHEFLEAFDSAAIGFAVRVQTPTSIWRLQRFLNFGKEKTFRNDIATLHNFINQVIRESMEKKAQRAAMNQKLVEKDLISLFLESNLPAPENVKKHDDDLVTTMRDMVTTFVFAGKDAVAHSMCWFIIMMNRYPKILRKIRDEMQQNVPGLLTGAIRVAKAEHVRHLVYLEAAIKENLRLTPSTGFLARECMQDTTLRDGTFIQKGQTIMVSSYCNGRNPITWGHDALAFQPERMIDPHTKKLRVFSPFAFSTFGAGQHVCLGLRFAMMEMKMTLATLLSKFDVTTVDDPWLLTYEFSIMFPVKGPLNVTLTPVAGLTTTSGKENDL</sequence>
<evidence type="ECO:0000256" key="5">
    <source>
        <dbReference type="PIRSR" id="PIRSR602401-1"/>
    </source>
</evidence>
<dbReference type="GO" id="GO:0006629">
    <property type="term" value="P:lipid metabolic process"/>
    <property type="evidence" value="ECO:0007669"/>
    <property type="project" value="UniProtKB-ARBA"/>
</dbReference>
<evidence type="ECO:0000256" key="3">
    <source>
        <dbReference type="ARBA" id="ARBA00023002"/>
    </source>
</evidence>
<dbReference type="RefSeq" id="XP_067819743.1">
    <property type="nucleotide sequence ID" value="XM_067958298.1"/>
</dbReference>
<evidence type="ECO:0008006" key="9">
    <source>
        <dbReference type="Google" id="ProtNLM"/>
    </source>
</evidence>
<comment type="cofactor">
    <cofactor evidence="5">
        <name>heme</name>
        <dbReference type="ChEBI" id="CHEBI:30413"/>
    </cofactor>
</comment>
<accession>A0A976IFY4</accession>
<dbReference type="InterPro" id="IPR017972">
    <property type="entry name" value="Cyt_P450_CS"/>
</dbReference>
<feature type="binding site" description="axial binding residue" evidence="5">
    <location>
        <position position="481"/>
    </location>
    <ligand>
        <name>heme</name>
        <dbReference type="ChEBI" id="CHEBI:30413"/>
    </ligand>
    <ligandPart>
        <name>Fe</name>
        <dbReference type="ChEBI" id="CHEBI:18248"/>
    </ligandPart>
</feature>
<dbReference type="SUPFAM" id="SSF48264">
    <property type="entry name" value="Cytochrome P450"/>
    <property type="match status" value="1"/>
</dbReference>
<dbReference type="PRINTS" id="PR00463">
    <property type="entry name" value="EP450I"/>
</dbReference>
<dbReference type="InterPro" id="IPR002401">
    <property type="entry name" value="Cyt_P450_E_grp-I"/>
</dbReference>
<evidence type="ECO:0000256" key="2">
    <source>
        <dbReference type="ARBA" id="ARBA00022723"/>
    </source>
</evidence>
<dbReference type="InterPro" id="IPR036396">
    <property type="entry name" value="Cyt_P450_sf"/>
</dbReference>
<comment type="caution">
    <text evidence="7">The sequence shown here is derived from an EMBL/GenBank/DDBJ whole genome shotgun (WGS) entry which is preliminary data.</text>
</comment>
<dbReference type="AlphaFoldDB" id="A0A976IFY4"/>
<keyword evidence="5 6" id="KW-0349">Heme</keyword>
<dbReference type="GO" id="GO:0004497">
    <property type="term" value="F:monooxygenase activity"/>
    <property type="evidence" value="ECO:0007669"/>
    <property type="project" value="UniProtKB-KW"/>
</dbReference>
<keyword evidence="6" id="KW-0503">Monooxygenase</keyword>
<comment type="similarity">
    <text evidence="1 6">Belongs to the cytochrome P450 family.</text>
</comment>
<evidence type="ECO:0000256" key="4">
    <source>
        <dbReference type="ARBA" id="ARBA00023004"/>
    </source>
</evidence>
<dbReference type="GO" id="GO:0005506">
    <property type="term" value="F:iron ion binding"/>
    <property type="evidence" value="ECO:0007669"/>
    <property type="project" value="InterPro"/>
</dbReference>
<dbReference type="GO" id="GO:0020037">
    <property type="term" value="F:heme binding"/>
    <property type="evidence" value="ECO:0007669"/>
    <property type="project" value="InterPro"/>
</dbReference>
<dbReference type="CDD" id="cd11064">
    <property type="entry name" value="CYP86A"/>
    <property type="match status" value="1"/>
</dbReference>